<name>A0A849IFA3_9HYPH</name>
<evidence type="ECO:0000313" key="7">
    <source>
        <dbReference type="Proteomes" id="UP000564885"/>
    </source>
</evidence>
<evidence type="ECO:0000259" key="5">
    <source>
        <dbReference type="SMART" id="SM00062"/>
    </source>
</evidence>
<dbReference type="GO" id="GO:0042597">
    <property type="term" value="C:periplasmic space"/>
    <property type="evidence" value="ECO:0007669"/>
    <property type="project" value="UniProtKB-SubCell"/>
</dbReference>
<evidence type="ECO:0000256" key="4">
    <source>
        <dbReference type="SAM" id="SignalP"/>
    </source>
</evidence>
<dbReference type="AlphaFoldDB" id="A0A849IFA3"/>
<keyword evidence="3 4" id="KW-0732">Signal</keyword>
<dbReference type="Gene3D" id="3.40.190.10">
    <property type="entry name" value="Periplasmic binding protein-like II"/>
    <property type="match status" value="2"/>
</dbReference>
<comment type="similarity">
    <text evidence="2">Belongs to the bacterial solute-binding protein SsuA/TauA family.</text>
</comment>
<dbReference type="InterPro" id="IPR015168">
    <property type="entry name" value="SsuA/THI5"/>
</dbReference>
<evidence type="ECO:0000256" key="2">
    <source>
        <dbReference type="ARBA" id="ARBA00010742"/>
    </source>
</evidence>
<dbReference type="SUPFAM" id="SSF53850">
    <property type="entry name" value="Periplasmic binding protein-like II"/>
    <property type="match status" value="1"/>
</dbReference>
<feature type="signal peptide" evidence="4">
    <location>
        <begin position="1"/>
        <end position="30"/>
    </location>
</feature>
<evidence type="ECO:0000256" key="3">
    <source>
        <dbReference type="ARBA" id="ARBA00022729"/>
    </source>
</evidence>
<feature type="domain" description="Solute-binding protein family 3/N-terminal" evidence="5">
    <location>
        <begin position="35"/>
        <end position="262"/>
    </location>
</feature>
<accession>A0A849IFA3</accession>
<dbReference type="PANTHER" id="PTHR30024:SF47">
    <property type="entry name" value="TAURINE-BINDING PERIPLASMIC PROTEIN"/>
    <property type="match status" value="1"/>
</dbReference>
<evidence type="ECO:0000313" key="6">
    <source>
        <dbReference type="EMBL" id="NNM72573.1"/>
    </source>
</evidence>
<dbReference type="Proteomes" id="UP000564885">
    <property type="component" value="Unassembled WGS sequence"/>
</dbReference>
<dbReference type="RefSeq" id="WP_171218033.1">
    <property type="nucleotide sequence ID" value="NZ_JABEPP010000002.1"/>
</dbReference>
<dbReference type="EMBL" id="JABEPP010000002">
    <property type="protein sequence ID" value="NNM72573.1"/>
    <property type="molecule type" value="Genomic_DNA"/>
</dbReference>
<sequence length="328" mass="34870">MSTLSNMSRALRLAAAGFLALGLVNGAASSAELTKLRVSTIPIADTASFEVARQKGFFAAEGLEIDTTPTSGGAVGIPALMSGQLQIAYSNVVSIVLAASQGLDLVIVAAADETGDAPPDLAGLVTKPGAGFKDGKALEGKRIAVNSRNNIIWLYTREWIAKTGGDPNKVNYIEVPFPQMTDAVLQGRVDAAMLVEPFLSGGLNSKQLETVGWPYSTVQKRLPVSQFATTRAYAEANPEILEKFRRALAKATDWTNANIQSDEFLGILSGYTKAPVERIKAATMPIFVTTVDPASVEFVASLMKRHGILRNEVDAAALIHPAVRVSRK</sequence>
<proteinExistence type="inferred from homology"/>
<feature type="chain" id="PRO_5032850439" evidence="4">
    <location>
        <begin position="31"/>
        <end position="328"/>
    </location>
</feature>
<keyword evidence="7" id="KW-1185">Reference proteome</keyword>
<comment type="caution">
    <text evidence="6">The sequence shown here is derived from an EMBL/GenBank/DDBJ whole genome shotgun (WGS) entry which is preliminary data.</text>
</comment>
<evidence type="ECO:0000256" key="1">
    <source>
        <dbReference type="ARBA" id="ARBA00004418"/>
    </source>
</evidence>
<dbReference type="PANTHER" id="PTHR30024">
    <property type="entry name" value="ALIPHATIC SULFONATES-BINDING PROTEIN-RELATED"/>
    <property type="match status" value="1"/>
</dbReference>
<gene>
    <name evidence="6" type="ORF">HJG44_09260</name>
</gene>
<organism evidence="6 7">
    <name type="scientific">Enterovirga aerilata</name>
    <dbReference type="NCBI Taxonomy" id="2730920"/>
    <lineage>
        <taxon>Bacteria</taxon>
        <taxon>Pseudomonadati</taxon>
        <taxon>Pseudomonadota</taxon>
        <taxon>Alphaproteobacteria</taxon>
        <taxon>Hyphomicrobiales</taxon>
        <taxon>Methylobacteriaceae</taxon>
        <taxon>Enterovirga</taxon>
    </lineage>
</organism>
<dbReference type="InterPro" id="IPR001638">
    <property type="entry name" value="Solute-binding_3/MltF_N"/>
</dbReference>
<reference evidence="6 7" key="1">
    <citation type="submission" date="2020-04" db="EMBL/GenBank/DDBJ databases">
        <title>Enterovirga sp. isolate from soil.</title>
        <authorList>
            <person name="Chea S."/>
            <person name="Kim D.-U."/>
        </authorList>
    </citation>
    <scope>NUCLEOTIDE SEQUENCE [LARGE SCALE GENOMIC DNA]</scope>
    <source>
        <strain evidence="6 7">DB1703</strain>
    </source>
</reference>
<comment type="subcellular location">
    <subcellularLocation>
        <location evidence="1">Periplasm</location>
    </subcellularLocation>
</comment>
<dbReference type="Pfam" id="PF09084">
    <property type="entry name" value="NMT1"/>
    <property type="match status" value="1"/>
</dbReference>
<dbReference type="SMART" id="SM00062">
    <property type="entry name" value="PBPb"/>
    <property type="match status" value="1"/>
</dbReference>
<protein>
    <submittedName>
        <fullName evidence="6">ABC transporter substrate-binding protein</fullName>
    </submittedName>
</protein>